<proteinExistence type="predicted"/>
<reference evidence="2" key="1">
    <citation type="journal article" date="2020" name="Stud. Mycol.">
        <title>101 Dothideomycetes genomes: a test case for predicting lifestyles and emergence of pathogens.</title>
        <authorList>
            <person name="Haridas S."/>
            <person name="Albert R."/>
            <person name="Binder M."/>
            <person name="Bloem J."/>
            <person name="Labutti K."/>
            <person name="Salamov A."/>
            <person name="Andreopoulos B."/>
            <person name="Baker S."/>
            <person name="Barry K."/>
            <person name="Bills G."/>
            <person name="Bluhm B."/>
            <person name="Cannon C."/>
            <person name="Castanera R."/>
            <person name="Culley D."/>
            <person name="Daum C."/>
            <person name="Ezra D."/>
            <person name="Gonzalez J."/>
            <person name="Henrissat B."/>
            <person name="Kuo A."/>
            <person name="Liang C."/>
            <person name="Lipzen A."/>
            <person name="Lutzoni F."/>
            <person name="Magnuson J."/>
            <person name="Mondo S."/>
            <person name="Nolan M."/>
            <person name="Ohm R."/>
            <person name="Pangilinan J."/>
            <person name="Park H.-J."/>
            <person name="Ramirez L."/>
            <person name="Alfaro M."/>
            <person name="Sun H."/>
            <person name="Tritt A."/>
            <person name="Yoshinaga Y."/>
            <person name="Zwiers L.-H."/>
            <person name="Turgeon B."/>
            <person name="Goodwin S."/>
            <person name="Spatafora J."/>
            <person name="Crous P."/>
            <person name="Grigoriev I."/>
        </authorList>
    </citation>
    <scope>NUCLEOTIDE SEQUENCE</scope>
    <source>
        <strain evidence="2">CBS 675.92</strain>
    </source>
</reference>
<evidence type="ECO:0000313" key="3">
    <source>
        <dbReference type="Proteomes" id="UP000800035"/>
    </source>
</evidence>
<keyword evidence="1" id="KW-0732">Signal</keyword>
<name>A0A6A5UE30_9PLEO</name>
<dbReference type="AlphaFoldDB" id="A0A6A5UE30"/>
<sequence>MTLFGSLLAVAILGSVQAVSSQALTPTPTLEQVERRADPTVNAKIPTFTFSPIDSYFLKNDPNTQPQKDKLEMFPRGIYDGFPQDGVTIAFGPDLKQRIKDAMGNDCKTDPEACRKRLTPVIHNTDIGTHSKRFILVSAFLVGAIVKVTVELLVTAAVVGTVWLAAENIPSVKYEYSDLDQMHDMGDSDTFAVKQGPAANPSTITIPDMPDAPTPTGNDKITIETLAADAGERKAGDIVYHLPVDSARRIQDLLGMLGIQDLVNSCQGHDLFRPQNSRVRRADNVQECLRQVGNMIPDFMETIPENAVQLAEQFVPQAPGPGQAIAFPVQNALVDGVPVVAVSYRIIGVRVRPGIPAGPAAPAPGFSVRTFLRSNLGFAILAYAAMHAGQMVADIWVPKSAVSTDIKADEFVCPKDIFCIDDGCGAQEDDKEISARNAFCKTTKHRGCKCDRINYPSHTQVLSGYMEAQYKWLEELIDLATPSLSIGMRTVVSRHISSADIDNSWRFFTTKIGHAVGCDQKSELVNEITPEGPSDPKLPSDVDSKNMPWPGGDFKLKIGGQECHYKNNGQNPGRLFCPDREISCTEDSAKSRGSEKCDGYTFWHAVVYCDF</sequence>
<gene>
    <name evidence="2" type="ORF">CC80DRAFT_434319</name>
</gene>
<protein>
    <submittedName>
        <fullName evidence="2">Uncharacterized protein</fullName>
    </submittedName>
</protein>
<dbReference type="Proteomes" id="UP000800035">
    <property type="component" value="Unassembled WGS sequence"/>
</dbReference>
<dbReference type="OrthoDB" id="3793221at2759"/>
<dbReference type="EMBL" id="ML976978">
    <property type="protein sequence ID" value="KAF1962964.1"/>
    <property type="molecule type" value="Genomic_DNA"/>
</dbReference>
<keyword evidence="3" id="KW-1185">Reference proteome</keyword>
<evidence type="ECO:0000256" key="1">
    <source>
        <dbReference type="SAM" id="SignalP"/>
    </source>
</evidence>
<accession>A0A6A5UE30</accession>
<feature type="chain" id="PRO_5025671732" evidence="1">
    <location>
        <begin position="19"/>
        <end position="611"/>
    </location>
</feature>
<feature type="signal peptide" evidence="1">
    <location>
        <begin position="1"/>
        <end position="18"/>
    </location>
</feature>
<organism evidence="2 3">
    <name type="scientific">Byssothecium circinans</name>
    <dbReference type="NCBI Taxonomy" id="147558"/>
    <lineage>
        <taxon>Eukaryota</taxon>
        <taxon>Fungi</taxon>
        <taxon>Dikarya</taxon>
        <taxon>Ascomycota</taxon>
        <taxon>Pezizomycotina</taxon>
        <taxon>Dothideomycetes</taxon>
        <taxon>Pleosporomycetidae</taxon>
        <taxon>Pleosporales</taxon>
        <taxon>Massarineae</taxon>
        <taxon>Massarinaceae</taxon>
        <taxon>Byssothecium</taxon>
    </lineage>
</organism>
<evidence type="ECO:0000313" key="2">
    <source>
        <dbReference type="EMBL" id="KAF1962964.1"/>
    </source>
</evidence>